<comment type="similarity">
    <text evidence="4">Belongs to the Nudix hydrolase family.</text>
</comment>
<sequence>MAVVRVFVRDDRDRVLLVQTRHKHMDGHYWIVPGGMIEEGEYSRDAAIREVQEETGLRITIKRLVWVEESKNDEGRIGSIYYFVAEAANGAPIVGYDPELPENGQKIIDVAYKSRDEIQRLEKVYPEIMKHDDFWAIMEADAHDPYVTRPSRGFGHD</sequence>
<keyword evidence="2 4" id="KW-0378">Hydrolase</keyword>
<dbReference type="PRINTS" id="PR00502">
    <property type="entry name" value="NUDIXFAMILY"/>
</dbReference>
<evidence type="ECO:0000259" key="5">
    <source>
        <dbReference type="PROSITE" id="PS51462"/>
    </source>
</evidence>
<dbReference type="KEGG" id="plyc:GXP70_26595"/>
<comment type="cofactor">
    <cofactor evidence="1">
        <name>Mg(2+)</name>
        <dbReference type="ChEBI" id="CHEBI:18420"/>
    </cofactor>
</comment>
<feature type="domain" description="Nudix hydrolase" evidence="5">
    <location>
        <begin position="1"/>
        <end position="138"/>
    </location>
</feature>
<protein>
    <submittedName>
        <fullName evidence="6">NUDIX hydrolase</fullName>
    </submittedName>
</protein>
<dbReference type="GO" id="GO:0016787">
    <property type="term" value="F:hydrolase activity"/>
    <property type="evidence" value="ECO:0007669"/>
    <property type="project" value="UniProtKB-KW"/>
</dbReference>
<dbReference type="InterPro" id="IPR020084">
    <property type="entry name" value="NUDIX_hydrolase_CS"/>
</dbReference>
<proteinExistence type="inferred from homology"/>
<reference evidence="6 7" key="1">
    <citation type="submission" date="2020-01" db="EMBL/GenBank/DDBJ databases">
        <title>Paenibacillus sp. nov., isolated from tomato rhizosphere.</title>
        <authorList>
            <person name="Weon H.-Y."/>
            <person name="Lee S.A."/>
        </authorList>
    </citation>
    <scope>NUCLEOTIDE SEQUENCE [LARGE SCALE GENOMIC DNA]</scope>
    <source>
        <strain evidence="6 7">12200R-189</strain>
    </source>
</reference>
<dbReference type="InterPro" id="IPR020476">
    <property type="entry name" value="Nudix_hydrolase"/>
</dbReference>
<dbReference type="Gene3D" id="3.90.79.10">
    <property type="entry name" value="Nucleoside Triphosphate Pyrophosphohydrolase"/>
    <property type="match status" value="1"/>
</dbReference>
<dbReference type="PROSITE" id="PS51462">
    <property type="entry name" value="NUDIX"/>
    <property type="match status" value="1"/>
</dbReference>
<dbReference type="SUPFAM" id="SSF55811">
    <property type="entry name" value="Nudix"/>
    <property type="match status" value="1"/>
</dbReference>
<evidence type="ECO:0000313" key="7">
    <source>
        <dbReference type="Proteomes" id="UP000476064"/>
    </source>
</evidence>
<dbReference type="PANTHER" id="PTHR43046">
    <property type="entry name" value="GDP-MANNOSE MANNOSYL HYDROLASE"/>
    <property type="match status" value="1"/>
</dbReference>
<keyword evidence="7" id="KW-1185">Reference proteome</keyword>
<dbReference type="CDD" id="cd02883">
    <property type="entry name" value="NUDIX_Hydrolase"/>
    <property type="match status" value="1"/>
</dbReference>
<dbReference type="RefSeq" id="WP_162359610.1">
    <property type="nucleotide sequence ID" value="NZ_CP048209.1"/>
</dbReference>
<evidence type="ECO:0000313" key="6">
    <source>
        <dbReference type="EMBL" id="QHT63180.1"/>
    </source>
</evidence>
<gene>
    <name evidence="6" type="ORF">GXP70_26595</name>
</gene>
<dbReference type="AlphaFoldDB" id="A0A6C0G6I5"/>
<keyword evidence="3" id="KW-0460">Magnesium</keyword>
<evidence type="ECO:0000256" key="1">
    <source>
        <dbReference type="ARBA" id="ARBA00001946"/>
    </source>
</evidence>
<dbReference type="InterPro" id="IPR015797">
    <property type="entry name" value="NUDIX_hydrolase-like_dom_sf"/>
</dbReference>
<evidence type="ECO:0000256" key="2">
    <source>
        <dbReference type="ARBA" id="ARBA00022801"/>
    </source>
</evidence>
<accession>A0A6C0G6I5</accession>
<organism evidence="6 7">
    <name type="scientific">Paenibacillus lycopersici</name>
    <dbReference type="NCBI Taxonomy" id="2704462"/>
    <lineage>
        <taxon>Bacteria</taxon>
        <taxon>Bacillati</taxon>
        <taxon>Bacillota</taxon>
        <taxon>Bacilli</taxon>
        <taxon>Bacillales</taxon>
        <taxon>Paenibacillaceae</taxon>
        <taxon>Paenibacillus</taxon>
    </lineage>
</organism>
<dbReference type="PANTHER" id="PTHR43046:SF12">
    <property type="entry name" value="GDP-MANNOSE MANNOSYL HYDROLASE"/>
    <property type="match status" value="1"/>
</dbReference>
<evidence type="ECO:0000256" key="3">
    <source>
        <dbReference type="ARBA" id="ARBA00022842"/>
    </source>
</evidence>
<dbReference type="EMBL" id="CP048209">
    <property type="protein sequence ID" value="QHT63180.1"/>
    <property type="molecule type" value="Genomic_DNA"/>
</dbReference>
<dbReference type="Proteomes" id="UP000476064">
    <property type="component" value="Chromosome"/>
</dbReference>
<evidence type="ECO:0000256" key="4">
    <source>
        <dbReference type="RuleBase" id="RU003476"/>
    </source>
</evidence>
<dbReference type="Pfam" id="PF00293">
    <property type="entry name" value="NUDIX"/>
    <property type="match status" value="1"/>
</dbReference>
<dbReference type="PROSITE" id="PS00893">
    <property type="entry name" value="NUDIX_BOX"/>
    <property type="match status" value="1"/>
</dbReference>
<name>A0A6C0G6I5_9BACL</name>
<dbReference type="InterPro" id="IPR000086">
    <property type="entry name" value="NUDIX_hydrolase_dom"/>
</dbReference>